<gene>
    <name evidence="2" type="ORF">RchiOBHm_Chr7g0206171</name>
</gene>
<dbReference type="Pfam" id="PF13966">
    <property type="entry name" value="zf-RVT"/>
    <property type="match status" value="1"/>
</dbReference>
<evidence type="ECO:0000313" key="3">
    <source>
        <dbReference type="Proteomes" id="UP000238479"/>
    </source>
</evidence>
<dbReference type="InterPro" id="IPR002156">
    <property type="entry name" value="RNaseH_domain"/>
</dbReference>
<dbReference type="Gramene" id="PRQ18450">
    <property type="protein sequence ID" value="PRQ18450"/>
    <property type="gene ID" value="RchiOBHm_Chr7g0206171"/>
</dbReference>
<feature type="domain" description="RNase H type-1" evidence="1">
    <location>
        <begin position="276"/>
        <end position="404"/>
    </location>
</feature>
<dbReference type="InterPro" id="IPR053151">
    <property type="entry name" value="RNase_H-like"/>
</dbReference>
<proteinExistence type="predicted"/>
<dbReference type="CDD" id="cd06222">
    <property type="entry name" value="RNase_H_like"/>
    <property type="match status" value="1"/>
</dbReference>
<comment type="caution">
    <text evidence="2">The sequence shown here is derived from an EMBL/GenBank/DDBJ whole genome shotgun (WGS) entry which is preliminary data.</text>
</comment>
<dbReference type="SUPFAM" id="SSF53098">
    <property type="entry name" value="Ribonuclease H-like"/>
    <property type="match status" value="1"/>
</dbReference>
<dbReference type="Proteomes" id="UP000238479">
    <property type="component" value="Chromosome 7"/>
</dbReference>
<dbReference type="PROSITE" id="PS50879">
    <property type="entry name" value="RNASE_H_1"/>
    <property type="match status" value="1"/>
</dbReference>
<dbReference type="AlphaFoldDB" id="A0A2P6P944"/>
<dbReference type="GO" id="GO:0003964">
    <property type="term" value="F:RNA-directed DNA polymerase activity"/>
    <property type="evidence" value="ECO:0007669"/>
    <property type="project" value="UniProtKB-KW"/>
</dbReference>
<dbReference type="OMA" id="YHIWLER"/>
<dbReference type="GO" id="GO:0003676">
    <property type="term" value="F:nucleic acid binding"/>
    <property type="evidence" value="ECO:0007669"/>
    <property type="project" value="InterPro"/>
</dbReference>
<name>A0A2P6P944_ROSCH</name>
<organism evidence="2 3">
    <name type="scientific">Rosa chinensis</name>
    <name type="common">China rose</name>
    <dbReference type="NCBI Taxonomy" id="74649"/>
    <lineage>
        <taxon>Eukaryota</taxon>
        <taxon>Viridiplantae</taxon>
        <taxon>Streptophyta</taxon>
        <taxon>Embryophyta</taxon>
        <taxon>Tracheophyta</taxon>
        <taxon>Spermatophyta</taxon>
        <taxon>Magnoliopsida</taxon>
        <taxon>eudicotyledons</taxon>
        <taxon>Gunneridae</taxon>
        <taxon>Pentapetalae</taxon>
        <taxon>rosids</taxon>
        <taxon>fabids</taxon>
        <taxon>Rosales</taxon>
        <taxon>Rosaceae</taxon>
        <taxon>Rosoideae</taxon>
        <taxon>Rosoideae incertae sedis</taxon>
        <taxon>Rosa</taxon>
    </lineage>
</organism>
<dbReference type="Pfam" id="PF13456">
    <property type="entry name" value="RVT_3"/>
    <property type="match status" value="1"/>
</dbReference>
<evidence type="ECO:0000313" key="2">
    <source>
        <dbReference type="EMBL" id="PRQ18450.1"/>
    </source>
</evidence>
<dbReference type="EMBL" id="PDCK01000045">
    <property type="protein sequence ID" value="PRQ18450.1"/>
    <property type="molecule type" value="Genomic_DNA"/>
</dbReference>
<evidence type="ECO:0000259" key="1">
    <source>
        <dbReference type="PROSITE" id="PS50879"/>
    </source>
</evidence>
<keyword evidence="3" id="KW-1185">Reference proteome</keyword>
<dbReference type="PANTHER" id="PTHR47723:SF23">
    <property type="entry name" value="REVERSE TRANSCRIPTASE-LIKE PROTEIN"/>
    <property type="match status" value="1"/>
</dbReference>
<protein>
    <submittedName>
        <fullName evidence="2">Putative ribonuclease H-like domain, reverse transcriptase zinc-binding domain-containing protein</fullName>
    </submittedName>
</protein>
<dbReference type="InterPro" id="IPR036397">
    <property type="entry name" value="RNaseH_sf"/>
</dbReference>
<reference evidence="2 3" key="1">
    <citation type="journal article" date="2018" name="Nat. Genet.">
        <title>The Rosa genome provides new insights in the design of modern roses.</title>
        <authorList>
            <person name="Bendahmane M."/>
        </authorList>
    </citation>
    <scope>NUCLEOTIDE SEQUENCE [LARGE SCALE GENOMIC DNA]</scope>
    <source>
        <strain evidence="3">cv. Old Blush</strain>
    </source>
</reference>
<dbReference type="PANTHER" id="PTHR47723">
    <property type="entry name" value="OS05G0353850 PROTEIN"/>
    <property type="match status" value="1"/>
</dbReference>
<dbReference type="GO" id="GO:0004523">
    <property type="term" value="F:RNA-DNA hybrid ribonuclease activity"/>
    <property type="evidence" value="ECO:0007669"/>
    <property type="project" value="InterPro"/>
</dbReference>
<keyword evidence="2" id="KW-0808">Transferase</keyword>
<dbReference type="Gene3D" id="3.30.420.10">
    <property type="entry name" value="Ribonuclease H-like superfamily/Ribonuclease H"/>
    <property type="match status" value="1"/>
</dbReference>
<keyword evidence="2" id="KW-0548">Nucleotidyltransferase</keyword>
<keyword evidence="2" id="KW-0695">RNA-directed DNA polymerase</keyword>
<dbReference type="InterPro" id="IPR026960">
    <property type="entry name" value="RVT-Znf"/>
</dbReference>
<dbReference type="InterPro" id="IPR012337">
    <property type="entry name" value="RNaseH-like_sf"/>
</dbReference>
<dbReference type="InterPro" id="IPR044730">
    <property type="entry name" value="RNase_H-like_dom_plant"/>
</dbReference>
<accession>A0A2P6P944</accession>
<sequence length="435" mass="49178">MGEILGEAFNLSPQELANLDNTISEFIVHGKWVLPDIFVQVFPEVAEALTSTTLPLEPTKDQVVWSGSSSGALTSKEAYLALAPSSPPLAWGSLLWHPAIQPRKSICSWKIFHRRILTDERLQKLGISLCSRCSFCGAGNDNWRHLFLGCEIVLDVWKWCFHMFNIVFPQLFSLHDLLTSEFMSHLSTSSKLLWRFNVCNVLWCLWSERNRLRHDGGMFNWHKFMHFLLLALKESAGLIFASSNSQSGVPMFGFLHLSPLRPCAPKFTRVTWVPPPSPWIKINIDGSFRNRDHAGFGAIARNNDGAFVLAFASRVRVPSALDAEVLACIEAIRVAKLQEWQYVWVETDSTTVLRYFASPKLVPWRLCVQWSNCLALAKGLHLHVSHIFREGNAPADTLANYGASHDGRNMWLSLPSFLVADFGRDFSSRPAYRFS</sequence>